<evidence type="ECO:0000313" key="4">
    <source>
        <dbReference type="Proteomes" id="UP000216189"/>
    </source>
</evidence>
<reference evidence="2" key="2">
    <citation type="submission" date="2021-08" db="EMBL/GenBank/DDBJ databases">
        <title>Prevotella lacticifex sp. nov., isolated from rumen of cow.</title>
        <authorList>
            <person name="Shinkai T."/>
            <person name="Ikeyama N."/>
            <person name="Kumagai M."/>
            <person name="Ohmori H."/>
            <person name="Sakamoto M."/>
            <person name="Ohkuma M."/>
            <person name="Mitsumori M."/>
        </authorList>
    </citation>
    <scope>NUCLEOTIDE SEQUENCE</scope>
    <source>
        <strain evidence="2">DSM 11371</strain>
    </source>
</reference>
<evidence type="ECO:0000313" key="5">
    <source>
        <dbReference type="Proteomes" id="UP000887043"/>
    </source>
</evidence>
<proteinExistence type="predicted"/>
<dbReference type="EMBL" id="NPJF01000064">
    <property type="protein sequence ID" value="OYP53577.1"/>
    <property type="molecule type" value="Genomic_DNA"/>
</dbReference>
<evidence type="ECO:0000259" key="1">
    <source>
        <dbReference type="Pfam" id="PF00535"/>
    </source>
</evidence>
<dbReference type="PANTHER" id="PTHR22916:SF3">
    <property type="entry name" value="UDP-GLCNAC:BETAGAL BETA-1,3-N-ACETYLGLUCOSAMINYLTRANSFERASE-LIKE PROTEIN 1"/>
    <property type="match status" value="1"/>
</dbReference>
<dbReference type="PANTHER" id="PTHR22916">
    <property type="entry name" value="GLYCOSYLTRANSFERASE"/>
    <property type="match status" value="1"/>
</dbReference>
<dbReference type="CDD" id="cd00761">
    <property type="entry name" value="Glyco_tranf_GTA_type"/>
    <property type="match status" value="1"/>
</dbReference>
<dbReference type="SUPFAM" id="SSF53448">
    <property type="entry name" value="Nucleotide-diphospho-sugar transferases"/>
    <property type="match status" value="1"/>
</dbReference>
<comment type="caution">
    <text evidence="2">The sequence shown here is derived from an EMBL/GenBank/DDBJ whole genome shotgun (WGS) entry which is preliminary data.</text>
</comment>
<dbReference type="GeneID" id="72479644"/>
<dbReference type="InterPro" id="IPR029044">
    <property type="entry name" value="Nucleotide-diphossugar_trans"/>
</dbReference>
<dbReference type="Proteomes" id="UP000887043">
    <property type="component" value="Unassembled WGS sequence"/>
</dbReference>
<name>A0AA37HVM6_SEGBR</name>
<evidence type="ECO:0000313" key="3">
    <source>
        <dbReference type="EMBL" id="OYP53577.1"/>
    </source>
</evidence>
<keyword evidence="2" id="KW-0808">Transferase</keyword>
<accession>A0AA37HVM6</accession>
<dbReference type="RefSeq" id="WP_006282240.1">
    <property type="nucleotide sequence ID" value="NZ_BPTR01000001.1"/>
</dbReference>
<protein>
    <submittedName>
        <fullName evidence="2 3">Glycosyl transferase</fullName>
    </submittedName>
</protein>
<keyword evidence="4" id="KW-1185">Reference proteome</keyword>
<feature type="domain" description="Glycosyltransferase 2-like" evidence="1">
    <location>
        <begin position="18"/>
        <end position="151"/>
    </location>
</feature>
<dbReference type="InterPro" id="IPR001173">
    <property type="entry name" value="Glyco_trans_2-like"/>
</dbReference>
<dbReference type="AlphaFoldDB" id="A0AA37HVM6"/>
<gene>
    <name evidence="2" type="primary">rfaG</name>
    <name evidence="3" type="ORF">CIK91_13105</name>
    <name evidence="2" type="ORF">PRRU23_10010</name>
</gene>
<sequence>MQNQLSTSQNIQTPLVTFIITIYNLPTELVRECIESILALSLAPADREIIVIDDGSDTPIIECLHDIENDFLYVRQPNQGLSIARNTGIQIASGKYIQFVDGDDYLIQAPYEHCLDIARYHNPDMVCFEFTHSKKQETSLTLNKAISGIAYLHNYNLHAAACGYLFKKEKLGKLRFTPKIFHEDEEFTPLLLLRAETVIRTDTKAYFYRMRNQSIVNDSNKKHILQRLEDTQKVIFRLKEVSESIPETARIALERRIAQLTMDYLYNIIKLTKNQRYLEKAISQLQEKKLYPLPDKKYTKKYSAFRRVINSNLGKKIMIATLPRL</sequence>
<dbReference type="Gene3D" id="3.90.550.10">
    <property type="entry name" value="Spore Coat Polysaccharide Biosynthesis Protein SpsA, Chain A"/>
    <property type="match status" value="1"/>
</dbReference>
<dbReference type="GO" id="GO:0016758">
    <property type="term" value="F:hexosyltransferase activity"/>
    <property type="evidence" value="ECO:0007669"/>
    <property type="project" value="UniProtKB-ARBA"/>
</dbReference>
<organism evidence="2 5">
    <name type="scientific">Segatella bryantii</name>
    <name type="common">Prevotella bryantii</name>
    <dbReference type="NCBI Taxonomy" id="77095"/>
    <lineage>
        <taxon>Bacteria</taxon>
        <taxon>Pseudomonadati</taxon>
        <taxon>Bacteroidota</taxon>
        <taxon>Bacteroidia</taxon>
        <taxon>Bacteroidales</taxon>
        <taxon>Prevotellaceae</taxon>
        <taxon>Segatella</taxon>
    </lineage>
</organism>
<dbReference type="Pfam" id="PF00535">
    <property type="entry name" value="Glycos_transf_2"/>
    <property type="match status" value="1"/>
</dbReference>
<reference evidence="3 4" key="1">
    <citation type="submission" date="2017-08" db="EMBL/GenBank/DDBJ databases">
        <title>Comparative genomics of non-oral Prevotella species.</title>
        <authorList>
            <person name="Accetto T."/>
            <person name="Nograsek B."/>
            <person name="Avgustin G."/>
        </authorList>
    </citation>
    <scope>NUCLEOTIDE SEQUENCE [LARGE SCALE GENOMIC DNA]</scope>
    <source>
        <strain evidence="3 4">TC1-1</strain>
    </source>
</reference>
<dbReference type="Proteomes" id="UP000216189">
    <property type="component" value="Unassembled WGS sequence"/>
</dbReference>
<dbReference type="EMBL" id="BPTR01000001">
    <property type="protein sequence ID" value="GJG27301.1"/>
    <property type="molecule type" value="Genomic_DNA"/>
</dbReference>
<evidence type="ECO:0000313" key="2">
    <source>
        <dbReference type="EMBL" id="GJG27301.1"/>
    </source>
</evidence>